<evidence type="ECO:0000256" key="1">
    <source>
        <dbReference type="ARBA" id="ARBA00004123"/>
    </source>
</evidence>
<reference evidence="5 7" key="1">
    <citation type="submission" date="2022-04" db="EMBL/GenBank/DDBJ databases">
        <title>Chromosome-level reference genomes for two strains of Caenorhabditis briggsae: an improved platform for comparative genomics.</title>
        <authorList>
            <person name="Stevens L."/>
            <person name="Andersen E."/>
        </authorList>
    </citation>
    <scope>NUCLEOTIDE SEQUENCE [LARGE SCALE GENOMIC DNA]</scope>
    <source>
        <strain evidence="5">VX34</strain>
        <tissue evidence="5">Whole-organism</tissue>
    </source>
</reference>
<proteinExistence type="inferred from homology"/>
<comment type="similarity">
    <text evidence="3">Belongs to the CBF-beta family.</text>
</comment>
<dbReference type="Gene3D" id="2.40.250.10">
    <property type="entry name" value="Core binding factor, beta subunit"/>
    <property type="match status" value="1"/>
</dbReference>
<dbReference type="EMBL" id="CP090891">
    <property type="protein sequence ID" value="ULU11243.1"/>
    <property type="molecule type" value="Genomic_DNA"/>
</dbReference>
<dbReference type="GO" id="GO:0003713">
    <property type="term" value="F:transcription coactivator activity"/>
    <property type="evidence" value="ECO:0007669"/>
    <property type="project" value="InterPro"/>
</dbReference>
<evidence type="ECO:0000256" key="2">
    <source>
        <dbReference type="ARBA" id="ARBA00023242"/>
    </source>
</evidence>
<evidence type="ECO:0000256" key="3">
    <source>
        <dbReference type="ARBA" id="ARBA00025734"/>
    </source>
</evidence>
<dbReference type="PANTHER" id="PTHR10276:SF3">
    <property type="entry name" value="CORE-BINDING FACTOR SUBUNIT BETA"/>
    <property type="match status" value="1"/>
</dbReference>
<dbReference type="GO" id="GO:0005634">
    <property type="term" value="C:nucleus"/>
    <property type="evidence" value="ECO:0007669"/>
    <property type="project" value="UniProtKB-SubCell"/>
</dbReference>
<evidence type="ECO:0000313" key="5">
    <source>
        <dbReference type="EMBL" id="UMM12204.1"/>
    </source>
</evidence>
<evidence type="ECO:0000313" key="4">
    <source>
        <dbReference type="EMBL" id="ULU11243.1"/>
    </source>
</evidence>
<dbReference type="InterPro" id="IPR003417">
    <property type="entry name" value="CBF_beta"/>
</dbReference>
<organism evidence="5 7">
    <name type="scientific">Caenorhabditis briggsae</name>
    <dbReference type="NCBI Taxonomy" id="6238"/>
    <lineage>
        <taxon>Eukaryota</taxon>
        <taxon>Metazoa</taxon>
        <taxon>Ecdysozoa</taxon>
        <taxon>Nematoda</taxon>
        <taxon>Chromadorea</taxon>
        <taxon>Rhabditida</taxon>
        <taxon>Rhabditina</taxon>
        <taxon>Rhabditomorpha</taxon>
        <taxon>Rhabditoidea</taxon>
        <taxon>Rhabditidae</taxon>
        <taxon>Peloderinae</taxon>
        <taxon>Caenorhabditis</taxon>
    </lineage>
</organism>
<dbReference type="Pfam" id="PF02312">
    <property type="entry name" value="CBF_beta"/>
    <property type="match status" value="1"/>
</dbReference>
<dbReference type="KEGG" id="cbr:CBG_23739"/>
<reference evidence="4 6" key="2">
    <citation type="submission" date="2022-05" db="EMBL/GenBank/DDBJ databases">
        <title>Chromosome-level reference genomes for two strains of Caenorhabditis briggsae: an improved platform for comparative genomics.</title>
        <authorList>
            <person name="Stevens L."/>
            <person name="Andersen E.C."/>
        </authorList>
    </citation>
    <scope>NUCLEOTIDE SEQUENCE [LARGE SCALE GENOMIC DNA]</scope>
    <source>
        <strain evidence="4">QX1410_ONT</strain>
        <tissue evidence="4">Whole-organism</tissue>
    </source>
</reference>
<dbReference type="Proteomes" id="UP000827892">
    <property type="component" value="Chromosome I"/>
</dbReference>
<dbReference type="OMA" id="CKMGINI"/>
<dbReference type="SUPFAM" id="SSF50723">
    <property type="entry name" value="Core binding factor beta, CBF"/>
    <property type="match status" value="1"/>
</dbReference>
<evidence type="ECO:0000313" key="6">
    <source>
        <dbReference type="Proteomes" id="UP000827892"/>
    </source>
</evidence>
<protein>
    <submittedName>
        <fullName evidence="5">Uncharacterized protein</fullName>
    </submittedName>
</protein>
<name>A0AAE9J2V9_CAEBR</name>
<dbReference type="Proteomes" id="UP000829354">
    <property type="component" value="Chromosome I"/>
</dbReference>
<dbReference type="FunFam" id="2.40.250.10:FF:000003">
    <property type="entry name" value="BROther (Drosophila tx factor partner) homolog"/>
    <property type="match status" value="1"/>
</dbReference>
<dbReference type="PANTHER" id="PTHR10276">
    <property type="entry name" value="CORE-BINDING FACTOR, BETA SUBUNIT"/>
    <property type="match status" value="1"/>
</dbReference>
<comment type="subcellular location">
    <subcellularLocation>
        <location evidence="1">Nucleus</location>
    </subcellularLocation>
</comment>
<dbReference type="AlphaFoldDB" id="A0AAE9J2V9"/>
<dbReference type="InterPro" id="IPR036552">
    <property type="entry name" value="CBF_bsu_sf"/>
</dbReference>
<evidence type="ECO:0000313" key="7">
    <source>
        <dbReference type="Proteomes" id="UP000829354"/>
    </source>
</evidence>
<dbReference type="EMBL" id="CP092620">
    <property type="protein sequence ID" value="UMM12204.1"/>
    <property type="molecule type" value="Genomic_DNA"/>
</dbReference>
<gene>
    <name evidence="4" type="ORF">L3Y34_015019</name>
    <name evidence="5" type="ORF">L5515_001100</name>
</gene>
<keyword evidence="2" id="KW-0539">Nucleus</keyword>
<accession>A0AAE9J2V9</accession>
<sequence>MKRTTNDQQGSFQTDYFLTQLSNFTEAKFSLFEHAPANERRDRFRNHIERDEMPLTFCKMGINIPVKLEWCQTIGNEINFRSRPFLFNGIWVKVFGTMNSESLDGRVRFERFQREKSVHHRVLTETKVKFPEVEEEPIGLTDAEIAALRRDGLNI</sequence>
<keyword evidence="7" id="KW-1185">Reference proteome</keyword>